<feature type="domain" description="NDT80" evidence="3">
    <location>
        <begin position="193"/>
        <end position="424"/>
    </location>
</feature>
<dbReference type="Gene3D" id="2.60.40.1390">
    <property type="entry name" value="NDT80 DNA-binding domain"/>
    <property type="match status" value="1"/>
</dbReference>
<dbReference type="GO" id="GO:0045944">
    <property type="term" value="P:positive regulation of transcription by RNA polymerase II"/>
    <property type="evidence" value="ECO:0007669"/>
    <property type="project" value="TreeGrafter"/>
</dbReference>
<dbReference type="AlphaFoldDB" id="A0A871RK57"/>
<dbReference type="InterPro" id="IPR037141">
    <property type="entry name" value="NDT80_DNA-bd_dom_sf"/>
</dbReference>
<dbReference type="KEGG" id="bbrx:BRETT_003445"/>
<dbReference type="InterPro" id="IPR024061">
    <property type="entry name" value="NDT80_DNA-bd_dom"/>
</dbReference>
<reference evidence="4" key="2">
    <citation type="journal article" name="BMC Genomics">
        <title>New genome assemblies reveal patterns of domestication and adaptation across Brettanomyces (Dekkera) species.</title>
        <authorList>
            <person name="Roach M.J."/>
            <person name="Borneman A.R."/>
        </authorList>
    </citation>
    <scope>NUCLEOTIDE SEQUENCE</scope>
    <source>
        <strain evidence="4">UCD 2041</strain>
    </source>
</reference>
<feature type="DNA-binding region" description="NDT80" evidence="2">
    <location>
        <begin position="193"/>
        <end position="424"/>
    </location>
</feature>
<dbReference type="GO" id="GO:0000228">
    <property type="term" value="C:nuclear chromosome"/>
    <property type="evidence" value="ECO:0007669"/>
    <property type="project" value="TreeGrafter"/>
</dbReference>
<dbReference type="RefSeq" id="XP_041139745.1">
    <property type="nucleotide sequence ID" value="XM_041281954.1"/>
</dbReference>
<protein>
    <recommendedName>
        <fullName evidence="3">NDT80 domain-containing protein</fullName>
    </recommendedName>
</protein>
<dbReference type="Pfam" id="PF05224">
    <property type="entry name" value="NDT80_PhoG"/>
    <property type="match status" value="1"/>
</dbReference>
<evidence type="ECO:0000256" key="2">
    <source>
        <dbReference type="PROSITE-ProRule" id="PRU00850"/>
    </source>
</evidence>
<dbReference type="PANTHER" id="PTHR35144:SF2">
    <property type="entry name" value="MEIOSIS-SPECIFIC TRANSCRIPTION FACTOR NDT80"/>
    <property type="match status" value="1"/>
</dbReference>
<dbReference type="GO" id="GO:0003700">
    <property type="term" value="F:DNA-binding transcription factor activity"/>
    <property type="evidence" value="ECO:0007669"/>
    <property type="project" value="UniProtKB-UniRule"/>
</dbReference>
<gene>
    <name evidence="4" type="ORF">BRETT_003445</name>
</gene>
<keyword evidence="1 2" id="KW-0238">DNA-binding</keyword>
<evidence type="ECO:0000259" key="3">
    <source>
        <dbReference type="PROSITE" id="PS51517"/>
    </source>
</evidence>
<proteinExistence type="predicted"/>
<organism evidence="4 5">
    <name type="scientific">Dekkera bruxellensis</name>
    <name type="common">Brettanomyces custersii</name>
    <dbReference type="NCBI Taxonomy" id="5007"/>
    <lineage>
        <taxon>Eukaryota</taxon>
        <taxon>Fungi</taxon>
        <taxon>Dikarya</taxon>
        <taxon>Ascomycota</taxon>
        <taxon>Saccharomycotina</taxon>
        <taxon>Pichiomycetes</taxon>
        <taxon>Pichiales</taxon>
        <taxon>Pichiaceae</taxon>
        <taxon>Brettanomyces</taxon>
    </lineage>
</organism>
<dbReference type="InterPro" id="IPR052605">
    <property type="entry name" value="Fungal_trans_regulator"/>
</dbReference>
<dbReference type="GeneID" id="64575369"/>
<accession>A0A871RK57</accession>
<dbReference type="PROSITE" id="PS51517">
    <property type="entry name" value="NDT80"/>
    <property type="match status" value="1"/>
</dbReference>
<name>A0A871RK57_DEKBR</name>
<dbReference type="EMBL" id="CP063137">
    <property type="protein sequence ID" value="QOU23252.1"/>
    <property type="molecule type" value="Genomic_DNA"/>
</dbReference>
<sequence length="541" mass="60736">MKTSDEFRQQFMPDLDLNGAQFSSECDNLTRKSVSNNSDSSATSTIINTNGERERAIFSEIMGLRTSHYSNLVPLEASGLGQPAMLPHFQQSLPETNTINPPSSFFGSPSGIFDNPSNLGEFQNLTQPPANLSGGQFSIPGSFESDVKSEKGQNRLDSTFGLQSLDEINEPMHKKRRMIMDNSADNIARSTTDEKNFSINKSTLSPKEILFEGKHKLLTLKLTNEKQDKYLVDSSGNIVDFRVAGSLFGGFSYEGTGAGKENFAKIPIICYRRNYIILDICLGASECPKFVLFKDGSKKELKSIKVEIQAKSRVSKNGIPLVLFDPMISHNSKFGKVPKTIISVPHAMVQPFKGRHMIIFNRFQFKSATPTNRKKTPVNYFYISVKLHLVISCDGVSKGIAYGEMRSNDISVRGRSPTFYNKRYDISILKEVSDFSWDSLYCIPLVEHGKMQLHKREKDASGVNITCIGMSTSNKCDNKKLRAKYKYIPISSSYYLPPIRPYYLPHSAAHREGKNDHLNMREFANASKYNFFIKKTSDPVV</sequence>
<evidence type="ECO:0000313" key="5">
    <source>
        <dbReference type="Proteomes" id="UP000663131"/>
    </source>
</evidence>
<dbReference type="SUPFAM" id="SSF49417">
    <property type="entry name" value="p53-like transcription factors"/>
    <property type="match status" value="1"/>
</dbReference>
<reference evidence="4" key="1">
    <citation type="submission" date="2020-10" db="EMBL/GenBank/DDBJ databases">
        <authorList>
            <person name="Palmer J.M."/>
        </authorList>
    </citation>
    <scope>NUCLEOTIDE SEQUENCE</scope>
    <source>
        <strain evidence="4">UCD 2041</strain>
    </source>
</reference>
<evidence type="ECO:0000313" key="4">
    <source>
        <dbReference type="EMBL" id="QOU23252.1"/>
    </source>
</evidence>
<dbReference type="PANTHER" id="PTHR35144">
    <property type="entry name" value="MEIOSIS-SPECIFIC TRANSCRIPTION FACTOR NDT80"/>
    <property type="match status" value="1"/>
</dbReference>
<dbReference type="OrthoDB" id="4117572at2759"/>
<dbReference type="Proteomes" id="UP000663131">
    <property type="component" value="Chromosome 9"/>
</dbReference>
<dbReference type="InterPro" id="IPR008967">
    <property type="entry name" value="p53-like_TF_DNA-bd_sf"/>
</dbReference>
<evidence type="ECO:0000256" key="1">
    <source>
        <dbReference type="ARBA" id="ARBA00023125"/>
    </source>
</evidence>
<dbReference type="GO" id="GO:0051321">
    <property type="term" value="P:meiotic cell cycle"/>
    <property type="evidence" value="ECO:0007669"/>
    <property type="project" value="TreeGrafter"/>
</dbReference>
<dbReference type="GO" id="GO:0003677">
    <property type="term" value="F:DNA binding"/>
    <property type="evidence" value="ECO:0007669"/>
    <property type="project" value="UniProtKB-KW"/>
</dbReference>